<dbReference type="FunFam" id="3.30.160.20:FF:000004">
    <property type="entry name" value="Peptide chain release factor 1"/>
    <property type="match status" value="1"/>
</dbReference>
<keyword evidence="3" id="KW-0488">Methylation</keyword>
<sequence>MISASQVATLKKMDKRYKELNEFLCDSSVLENRQLLESYNKEHGKLEETISAWQKYEKLQKEIDKLQKLLSDEKEKEIHQLAEEERQELEIKLENVEGELLKFFSSKDSYSQRNVIMEIRAGAGGEEAALFAADLYKMYARFAEKKEWNLEEITHHSTDRGGFRELIFAINGKGVFSNLRYESGVHRVQRVPLTESSGRIHTSTVTVAVLPEADEIEVEIKPEDLRIDTFHSRGAGGQHVNVTDSSVRITHLPTRIVTQCQDERSQHQNKIKAMRILRAELLQRKREEQQKDISLQRKSQIGSGDRSERIRTYNFPQNRLTDHRIHLTLHKLGDILDGELNGLIKSLQEEIGREEL</sequence>
<evidence type="ECO:0000256" key="7">
    <source>
        <dbReference type="SAM" id="MobiDB-lite"/>
    </source>
</evidence>
<dbReference type="FunFam" id="3.30.70.1660:FF:000004">
    <property type="entry name" value="Peptide chain release factor 1"/>
    <property type="match status" value="1"/>
</dbReference>
<evidence type="ECO:0000256" key="2">
    <source>
        <dbReference type="ARBA" id="ARBA00010835"/>
    </source>
</evidence>
<dbReference type="SUPFAM" id="SSF75620">
    <property type="entry name" value="Release factor"/>
    <property type="match status" value="1"/>
</dbReference>
<dbReference type="Gene3D" id="3.30.70.1660">
    <property type="match status" value="1"/>
</dbReference>
<dbReference type="GO" id="GO:0005829">
    <property type="term" value="C:cytosol"/>
    <property type="evidence" value="ECO:0007669"/>
    <property type="project" value="UniProtKB-ARBA"/>
</dbReference>
<comment type="similarity">
    <text evidence="2">Belongs to the prokaryotic/mitochondrial release factor family.</text>
</comment>
<evidence type="ECO:0000259" key="8">
    <source>
        <dbReference type="SMART" id="SM00937"/>
    </source>
</evidence>
<dbReference type="FunFam" id="3.30.70.1660:FF:000002">
    <property type="entry name" value="Peptide chain release factor 1"/>
    <property type="match status" value="1"/>
</dbReference>
<comment type="subcellular location">
    <subcellularLocation>
        <location evidence="1">Cytoplasm</location>
    </subcellularLocation>
</comment>
<comment type="caution">
    <text evidence="9">The sequence shown here is derived from an EMBL/GenBank/DDBJ whole genome shotgun (WGS) entry which is preliminary data.</text>
</comment>
<dbReference type="GO" id="GO:0016149">
    <property type="term" value="F:translation release factor activity, codon specific"/>
    <property type="evidence" value="ECO:0007669"/>
    <property type="project" value="InterPro"/>
</dbReference>
<dbReference type="InterPro" id="IPR000352">
    <property type="entry name" value="Pep_chain_release_fac_I"/>
</dbReference>
<proteinExistence type="inferred from homology"/>
<keyword evidence="4" id="KW-0963">Cytoplasm</keyword>
<reference evidence="9" key="1">
    <citation type="journal article" date="2015" name="Nature">
        <title>Complex archaea that bridge the gap between prokaryotes and eukaryotes.</title>
        <authorList>
            <person name="Spang A."/>
            <person name="Saw J.H."/>
            <person name="Jorgensen S.L."/>
            <person name="Zaremba-Niedzwiedzka K."/>
            <person name="Martijn J."/>
            <person name="Lind A.E."/>
            <person name="van Eijk R."/>
            <person name="Schleper C."/>
            <person name="Guy L."/>
            <person name="Ettema T.J."/>
        </authorList>
    </citation>
    <scope>NUCLEOTIDE SEQUENCE</scope>
</reference>
<feature type="region of interest" description="Disordered" evidence="7">
    <location>
        <begin position="288"/>
        <end position="313"/>
    </location>
</feature>
<dbReference type="PANTHER" id="PTHR43804">
    <property type="entry name" value="LD18447P"/>
    <property type="match status" value="1"/>
</dbReference>
<dbReference type="InterPro" id="IPR004373">
    <property type="entry name" value="RF-1"/>
</dbReference>
<dbReference type="Gene3D" id="6.10.140.1950">
    <property type="match status" value="1"/>
</dbReference>
<dbReference type="InterPro" id="IPR005139">
    <property type="entry name" value="PCRF"/>
</dbReference>
<evidence type="ECO:0000256" key="1">
    <source>
        <dbReference type="ARBA" id="ARBA00004496"/>
    </source>
</evidence>
<keyword evidence="5" id="KW-0648">Protein biosynthesis</keyword>
<evidence type="ECO:0000313" key="9">
    <source>
        <dbReference type="EMBL" id="KKN20653.1"/>
    </source>
</evidence>
<dbReference type="InterPro" id="IPR050057">
    <property type="entry name" value="Prokaryotic/Mito_RF"/>
</dbReference>
<feature type="coiled-coil region" evidence="6">
    <location>
        <begin position="56"/>
        <end position="99"/>
    </location>
</feature>
<dbReference type="Gene3D" id="3.30.160.20">
    <property type="match status" value="1"/>
</dbReference>
<evidence type="ECO:0000256" key="3">
    <source>
        <dbReference type="ARBA" id="ARBA00022481"/>
    </source>
</evidence>
<dbReference type="SMART" id="SM00937">
    <property type="entry name" value="PCRF"/>
    <property type="match status" value="1"/>
</dbReference>
<evidence type="ECO:0000256" key="4">
    <source>
        <dbReference type="ARBA" id="ARBA00022490"/>
    </source>
</evidence>
<dbReference type="AlphaFoldDB" id="A0A0F9RTS3"/>
<dbReference type="EMBL" id="LAZR01003221">
    <property type="protein sequence ID" value="KKN20653.1"/>
    <property type="molecule type" value="Genomic_DNA"/>
</dbReference>
<protein>
    <recommendedName>
        <fullName evidence="8">Peptide chain release factor domain-containing protein</fullName>
    </recommendedName>
</protein>
<name>A0A0F9RTS3_9ZZZZ</name>
<dbReference type="InterPro" id="IPR045853">
    <property type="entry name" value="Pep_chain_release_fac_I_sf"/>
</dbReference>
<evidence type="ECO:0000256" key="6">
    <source>
        <dbReference type="SAM" id="Coils"/>
    </source>
</evidence>
<feature type="domain" description="Peptide chain release factor" evidence="8">
    <location>
        <begin position="68"/>
        <end position="182"/>
    </location>
</feature>
<gene>
    <name evidence="9" type="ORF">LCGC14_0933390</name>
</gene>
<dbReference type="Pfam" id="PF00472">
    <property type="entry name" value="RF-1"/>
    <property type="match status" value="1"/>
</dbReference>
<dbReference type="HAMAP" id="MF_00093">
    <property type="entry name" value="Rel_fac_1"/>
    <property type="match status" value="1"/>
</dbReference>
<keyword evidence="6" id="KW-0175">Coiled coil</keyword>
<dbReference type="PANTHER" id="PTHR43804:SF7">
    <property type="entry name" value="LD18447P"/>
    <property type="match status" value="1"/>
</dbReference>
<dbReference type="NCBIfam" id="TIGR00019">
    <property type="entry name" value="prfA"/>
    <property type="match status" value="1"/>
</dbReference>
<organism evidence="9">
    <name type="scientific">marine sediment metagenome</name>
    <dbReference type="NCBI Taxonomy" id="412755"/>
    <lineage>
        <taxon>unclassified sequences</taxon>
        <taxon>metagenomes</taxon>
        <taxon>ecological metagenomes</taxon>
    </lineage>
</organism>
<evidence type="ECO:0000256" key="5">
    <source>
        <dbReference type="ARBA" id="ARBA00022917"/>
    </source>
</evidence>
<dbReference type="NCBIfam" id="NF001859">
    <property type="entry name" value="PRK00591.1"/>
    <property type="match status" value="1"/>
</dbReference>
<accession>A0A0F9RTS3</accession>
<dbReference type="Pfam" id="PF03462">
    <property type="entry name" value="PCRF"/>
    <property type="match status" value="1"/>
</dbReference>